<feature type="region of interest" description="Disordered" evidence="1">
    <location>
        <begin position="1"/>
        <end position="129"/>
    </location>
</feature>
<feature type="compositionally biased region" description="Polar residues" evidence="1">
    <location>
        <begin position="15"/>
        <end position="25"/>
    </location>
</feature>
<feature type="compositionally biased region" description="Basic residues" evidence="1">
    <location>
        <begin position="94"/>
        <end position="106"/>
    </location>
</feature>
<gene>
    <name evidence="2" type="ORF">C7M84_008676</name>
</gene>
<keyword evidence="3" id="KW-1185">Reference proteome</keyword>
<reference evidence="2 3" key="1">
    <citation type="submission" date="2018-04" db="EMBL/GenBank/DDBJ databases">
        <authorList>
            <person name="Zhang X."/>
            <person name="Yuan J."/>
            <person name="Li F."/>
            <person name="Xiang J."/>
        </authorList>
    </citation>
    <scope>NUCLEOTIDE SEQUENCE [LARGE SCALE GENOMIC DNA]</scope>
    <source>
        <tissue evidence="2">Muscle</tissue>
    </source>
</reference>
<feature type="compositionally biased region" description="Low complexity" evidence="1">
    <location>
        <begin position="73"/>
        <end position="87"/>
    </location>
</feature>
<accession>A0A423T8Y8</accession>
<dbReference type="AlphaFoldDB" id="A0A423T8Y8"/>
<reference evidence="2 3" key="2">
    <citation type="submission" date="2019-01" db="EMBL/GenBank/DDBJ databases">
        <title>The decoding of complex shrimp genome reveals the adaptation for benthos swimmer, frequently molting mechanism and breeding impact on genome.</title>
        <authorList>
            <person name="Sun Y."/>
            <person name="Gao Y."/>
            <person name="Yu Y."/>
        </authorList>
    </citation>
    <scope>NUCLEOTIDE SEQUENCE [LARGE SCALE GENOMIC DNA]</scope>
    <source>
        <tissue evidence="2">Muscle</tissue>
    </source>
</reference>
<feature type="compositionally biased region" description="Polar residues" evidence="1">
    <location>
        <begin position="114"/>
        <end position="129"/>
    </location>
</feature>
<name>A0A423T8Y8_PENVA</name>
<feature type="compositionally biased region" description="Basic and acidic residues" evidence="1">
    <location>
        <begin position="38"/>
        <end position="51"/>
    </location>
</feature>
<protein>
    <submittedName>
        <fullName evidence="2">Uncharacterized protein</fullName>
    </submittedName>
</protein>
<comment type="caution">
    <text evidence="2">The sequence shown here is derived from an EMBL/GenBank/DDBJ whole genome shotgun (WGS) entry which is preliminary data.</text>
</comment>
<evidence type="ECO:0000256" key="1">
    <source>
        <dbReference type="SAM" id="MobiDB-lite"/>
    </source>
</evidence>
<dbReference type="EMBL" id="QCYY01002090">
    <property type="protein sequence ID" value="ROT72907.1"/>
    <property type="molecule type" value="Genomic_DNA"/>
</dbReference>
<organism evidence="2 3">
    <name type="scientific">Penaeus vannamei</name>
    <name type="common">Whiteleg shrimp</name>
    <name type="synonym">Litopenaeus vannamei</name>
    <dbReference type="NCBI Taxonomy" id="6689"/>
    <lineage>
        <taxon>Eukaryota</taxon>
        <taxon>Metazoa</taxon>
        <taxon>Ecdysozoa</taxon>
        <taxon>Arthropoda</taxon>
        <taxon>Crustacea</taxon>
        <taxon>Multicrustacea</taxon>
        <taxon>Malacostraca</taxon>
        <taxon>Eumalacostraca</taxon>
        <taxon>Eucarida</taxon>
        <taxon>Decapoda</taxon>
        <taxon>Dendrobranchiata</taxon>
        <taxon>Penaeoidea</taxon>
        <taxon>Penaeidae</taxon>
        <taxon>Penaeus</taxon>
    </lineage>
</organism>
<evidence type="ECO:0000313" key="2">
    <source>
        <dbReference type="EMBL" id="ROT72907.1"/>
    </source>
</evidence>
<evidence type="ECO:0000313" key="3">
    <source>
        <dbReference type="Proteomes" id="UP000283509"/>
    </source>
</evidence>
<dbReference type="Proteomes" id="UP000283509">
    <property type="component" value="Unassembled WGS sequence"/>
</dbReference>
<proteinExistence type="predicted"/>
<sequence length="129" mass="14983">MAVRPAPALAAGTRTLETGRSYSSSEGKRLTLKVLRNWVEDHQPSEEENVRVPRLRIFPRNGHSGRKDQDVEQQQPPQLLQQRQPSQNDEPRQRRLSRGHSRRRKRDKEEQKETQPLATSPFSNNLVEL</sequence>